<dbReference type="FunFam" id="2.60.40.1120:FF:000003">
    <property type="entry name" value="Outer membrane protein Omp121"/>
    <property type="match status" value="1"/>
</dbReference>
<comment type="subcellular location">
    <subcellularLocation>
        <location evidence="2">Cell outer membrane</location>
        <topology evidence="2">Multi-pass membrane protein</topology>
    </subcellularLocation>
</comment>
<dbReference type="GO" id="GO:0044718">
    <property type="term" value="P:siderophore transmembrane transport"/>
    <property type="evidence" value="ECO:0007669"/>
    <property type="project" value="TreeGrafter"/>
</dbReference>
<dbReference type="InterPro" id="IPR012910">
    <property type="entry name" value="Plug_dom"/>
</dbReference>
<reference evidence="5 6" key="2">
    <citation type="journal article" date="2016" name="Genome Biol. Evol.">
        <title>Extensive mobilome-driven genome diversification in mouse gut-associated Bacteroides vulgatus mpk.</title>
        <authorList>
            <person name="Lange A."/>
            <person name="Beier S."/>
            <person name="Steimle A."/>
            <person name="Autenrieth I.B."/>
            <person name="Huson D.H."/>
            <person name="Frick J.S."/>
        </authorList>
    </citation>
    <scope>NUCLEOTIDE SEQUENCE [LARGE SCALE GENOMIC DNA]</scope>
    <source>
        <strain evidence="6">mpk</strain>
    </source>
</reference>
<dbReference type="AlphaFoldDB" id="A0A0P0M3A6"/>
<evidence type="ECO:0000256" key="1">
    <source>
        <dbReference type="ARBA" id="ARBA00022729"/>
    </source>
</evidence>
<feature type="domain" description="TonB-dependent receptor plug" evidence="4">
    <location>
        <begin position="147"/>
        <end position="253"/>
    </location>
</feature>
<dbReference type="PATRIC" id="fig|821.40.peg.3068"/>
<keyword evidence="2" id="KW-0812">Transmembrane</keyword>
<accession>A0A0P0M3A6</accession>
<dbReference type="InterPro" id="IPR008969">
    <property type="entry name" value="CarboxyPept-like_regulatory"/>
</dbReference>
<gene>
    <name evidence="5" type="ORF">BvMPK_2560</name>
</gene>
<evidence type="ECO:0000313" key="6">
    <source>
        <dbReference type="Proteomes" id="UP000061587"/>
    </source>
</evidence>
<dbReference type="EMBL" id="CP013020">
    <property type="protein sequence ID" value="ALK85152.1"/>
    <property type="molecule type" value="Genomic_DNA"/>
</dbReference>
<organism evidence="5 6">
    <name type="scientific">Phocaeicola vulgatus</name>
    <name type="common">Bacteroides vulgatus</name>
    <dbReference type="NCBI Taxonomy" id="821"/>
    <lineage>
        <taxon>Bacteria</taxon>
        <taxon>Pseudomonadati</taxon>
        <taxon>Bacteroidota</taxon>
        <taxon>Bacteroidia</taxon>
        <taxon>Bacteroidales</taxon>
        <taxon>Bacteroidaceae</taxon>
        <taxon>Phocaeicola</taxon>
    </lineage>
</organism>
<keyword evidence="2" id="KW-0998">Cell outer membrane</keyword>
<dbReference type="SUPFAM" id="SSF49464">
    <property type="entry name" value="Carboxypeptidase regulatory domain-like"/>
    <property type="match status" value="1"/>
</dbReference>
<dbReference type="InterPro" id="IPR037066">
    <property type="entry name" value="Plug_dom_sf"/>
</dbReference>
<keyword evidence="1 3" id="KW-0732">Signal</keyword>
<evidence type="ECO:0000313" key="5">
    <source>
        <dbReference type="EMBL" id="ALK85152.1"/>
    </source>
</evidence>
<dbReference type="NCBIfam" id="TIGR04056">
    <property type="entry name" value="OMP_RagA_SusC"/>
    <property type="match status" value="1"/>
</dbReference>
<keyword evidence="2" id="KW-1134">Transmembrane beta strand</keyword>
<evidence type="ECO:0000256" key="3">
    <source>
        <dbReference type="SAM" id="SignalP"/>
    </source>
</evidence>
<keyword evidence="2" id="KW-0813">Transport</keyword>
<dbReference type="SUPFAM" id="SSF56935">
    <property type="entry name" value="Porins"/>
    <property type="match status" value="1"/>
</dbReference>
<dbReference type="InterPro" id="IPR023996">
    <property type="entry name" value="TonB-dep_OMP_SusC/RagA"/>
</dbReference>
<dbReference type="PANTHER" id="PTHR30069">
    <property type="entry name" value="TONB-DEPENDENT OUTER MEMBRANE RECEPTOR"/>
    <property type="match status" value="1"/>
</dbReference>
<proteinExistence type="inferred from homology"/>
<dbReference type="Gene3D" id="2.170.130.10">
    <property type="entry name" value="TonB-dependent receptor, plug domain"/>
    <property type="match status" value="1"/>
</dbReference>
<dbReference type="Proteomes" id="UP000061587">
    <property type="component" value="Chromosome"/>
</dbReference>
<name>A0A0P0M3A6_PHOVU</name>
<dbReference type="InterPro" id="IPR039426">
    <property type="entry name" value="TonB-dep_rcpt-like"/>
</dbReference>
<dbReference type="GO" id="GO:0015344">
    <property type="term" value="F:siderophore uptake transmembrane transporter activity"/>
    <property type="evidence" value="ECO:0007669"/>
    <property type="project" value="TreeGrafter"/>
</dbReference>
<evidence type="ECO:0000256" key="2">
    <source>
        <dbReference type="PROSITE-ProRule" id="PRU01360"/>
    </source>
</evidence>
<dbReference type="GO" id="GO:0009279">
    <property type="term" value="C:cell outer membrane"/>
    <property type="evidence" value="ECO:0007669"/>
    <property type="project" value="UniProtKB-SubCell"/>
</dbReference>
<keyword evidence="2" id="KW-0472">Membrane</keyword>
<dbReference type="FunFam" id="2.170.130.10:FF:000009">
    <property type="entry name" value="SusC/RagA family TonB-linked outer membrane protein"/>
    <property type="match status" value="1"/>
</dbReference>
<feature type="signal peptide" evidence="3">
    <location>
        <begin position="1"/>
        <end position="38"/>
    </location>
</feature>
<dbReference type="Gene3D" id="2.60.40.1120">
    <property type="entry name" value="Carboxypeptidase-like, regulatory domain"/>
    <property type="match status" value="1"/>
</dbReference>
<dbReference type="NCBIfam" id="TIGR04057">
    <property type="entry name" value="SusC_RagA_signa"/>
    <property type="match status" value="1"/>
</dbReference>
<feature type="chain" id="PRO_5006050569" evidence="3">
    <location>
        <begin position="39"/>
        <end position="321"/>
    </location>
</feature>
<dbReference type="Pfam" id="PF13715">
    <property type="entry name" value="CarbopepD_reg_2"/>
    <property type="match status" value="1"/>
</dbReference>
<evidence type="ECO:0000259" key="4">
    <source>
        <dbReference type="Pfam" id="PF07715"/>
    </source>
</evidence>
<comment type="similarity">
    <text evidence="2">Belongs to the TonB-dependent receptor family.</text>
</comment>
<dbReference type="PROSITE" id="PS52016">
    <property type="entry name" value="TONB_DEPENDENT_REC_3"/>
    <property type="match status" value="1"/>
</dbReference>
<reference evidence="6" key="1">
    <citation type="submission" date="2015-10" db="EMBL/GenBank/DDBJ databases">
        <title>Extensive mobilome-driven genome diversification in gut-associated Bacteroides vulgatus mpk.</title>
        <authorList>
            <person name="Beier S."/>
            <person name="Lange A."/>
            <person name="Huson D.H."/>
            <person name="Frick J.-S."/>
            <person name="Autenrieth I.B."/>
        </authorList>
    </citation>
    <scope>NUCLEOTIDE SEQUENCE [LARGE SCALE GENOMIC DNA]</scope>
    <source>
        <strain evidence="6">mpk</strain>
    </source>
</reference>
<dbReference type="Pfam" id="PF07715">
    <property type="entry name" value="Plug"/>
    <property type="match status" value="1"/>
</dbReference>
<sequence>MRKDMKKCPKPLGYGIRRTPVVLGLSAALCMPAAFSYANVGGRMDSESVQSVLQTHTVKGTIVDETGEPLIGVSVIVKGQATVGTITDFDGNFVLDIPTGKGMLEVSYIGYKTQTVTIGKNTQITIKMEPDTQALEEVVVIGYGAVKKRDLTGAVSSVKNEDITLTPATNPMQALQGRVAGLDITQASGQPGEGPKLQLRGTRSFTASGDPMFIIDGMPGDYSTLNPNDIESIEVLKDASSTAVYGAAGANGVIIITTKSGKAGKININLNAYVGFNGWATVPEMRSGDSYINVLREANQIAGTYSTDEALFSSPKLIRHI</sequence>
<protein>
    <submittedName>
        <fullName evidence="5">SusC, outer membrane protein involved in starch binding</fullName>
    </submittedName>
</protein>
<dbReference type="PANTHER" id="PTHR30069:SF29">
    <property type="entry name" value="HEMOGLOBIN AND HEMOGLOBIN-HAPTOGLOBIN-BINDING PROTEIN 1-RELATED"/>
    <property type="match status" value="1"/>
</dbReference>
<dbReference type="InterPro" id="IPR023997">
    <property type="entry name" value="TonB-dep_OMP_SusC/RagA_CS"/>
</dbReference>